<dbReference type="GO" id="GO:0019262">
    <property type="term" value="P:N-acetylneuraminate catabolic process"/>
    <property type="evidence" value="ECO:0007669"/>
    <property type="project" value="TreeGrafter"/>
</dbReference>
<dbReference type="InterPro" id="IPR037171">
    <property type="entry name" value="NagB/RpiA_transferase-like"/>
</dbReference>
<dbReference type="GO" id="GO:0004342">
    <property type="term" value="F:glucosamine-6-phosphate deaminase activity"/>
    <property type="evidence" value="ECO:0007669"/>
    <property type="project" value="InterPro"/>
</dbReference>
<gene>
    <name evidence="2" type="ORF">FEZ63_14255</name>
</gene>
<dbReference type="Proteomes" id="UP000325684">
    <property type="component" value="Unassembled WGS sequence"/>
</dbReference>
<evidence type="ECO:0000313" key="3">
    <source>
        <dbReference type="Proteomes" id="UP000325684"/>
    </source>
</evidence>
<name>A0A5N3P9U5_9HYPH</name>
<dbReference type="GO" id="GO:0042802">
    <property type="term" value="F:identical protein binding"/>
    <property type="evidence" value="ECO:0007669"/>
    <property type="project" value="TreeGrafter"/>
</dbReference>
<dbReference type="InterPro" id="IPR004547">
    <property type="entry name" value="Glucosamine6P_isomerase"/>
</dbReference>
<accession>A0A5N3P9U5</accession>
<dbReference type="InterPro" id="IPR006148">
    <property type="entry name" value="Glc/Gal-6P_isomerase"/>
</dbReference>
<dbReference type="EMBL" id="VCMV01000021">
    <property type="protein sequence ID" value="KAB0266519.1"/>
    <property type="molecule type" value="Genomic_DNA"/>
</dbReference>
<dbReference type="PANTHER" id="PTHR11280">
    <property type="entry name" value="GLUCOSAMINE-6-PHOSPHATE ISOMERASE"/>
    <property type="match status" value="1"/>
</dbReference>
<comment type="caution">
    <text evidence="2">The sequence shown here is derived from an EMBL/GenBank/DDBJ whole genome shotgun (WGS) entry which is preliminary data.</text>
</comment>
<dbReference type="GO" id="GO:0006046">
    <property type="term" value="P:N-acetylglucosamine catabolic process"/>
    <property type="evidence" value="ECO:0007669"/>
    <property type="project" value="TreeGrafter"/>
</dbReference>
<dbReference type="CDD" id="cd01399">
    <property type="entry name" value="GlcN6P_deaminase"/>
    <property type="match status" value="1"/>
</dbReference>
<dbReference type="PANTHER" id="PTHR11280:SF6">
    <property type="entry name" value="GLUCOSAMINE-6-PHOSPHATE ISOMERASE NAGB"/>
    <property type="match status" value="1"/>
</dbReference>
<evidence type="ECO:0000313" key="2">
    <source>
        <dbReference type="EMBL" id="KAB0266519.1"/>
    </source>
</evidence>
<proteinExistence type="predicted"/>
<reference evidence="2 3" key="1">
    <citation type="journal article" date="2019" name="Microorganisms">
        <title>Genome Insights into the Novel Species Microvirga brassicacearum, a Rapeseed Endophyte with Biotechnological Potential.</title>
        <authorList>
            <person name="Jimenez-Gomez A."/>
            <person name="Saati-Santamaria Z."/>
            <person name="Igual J.M."/>
            <person name="Rivas R."/>
            <person name="Mateos P.F."/>
            <person name="Garcia-Fraile P."/>
        </authorList>
    </citation>
    <scope>NUCLEOTIDE SEQUENCE [LARGE SCALE GENOMIC DNA]</scope>
    <source>
        <strain evidence="2 3">CDVBN77</strain>
    </source>
</reference>
<feature type="domain" description="Glucosamine/galactosamine-6-phosphate isomerase" evidence="1">
    <location>
        <begin position="10"/>
        <end position="229"/>
    </location>
</feature>
<dbReference type="GO" id="GO:0006043">
    <property type="term" value="P:glucosamine catabolic process"/>
    <property type="evidence" value="ECO:0007669"/>
    <property type="project" value="TreeGrafter"/>
</dbReference>
<evidence type="ECO:0000259" key="1">
    <source>
        <dbReference type="Pfam" id="PF01182"/>
    </source>
</evidence>
<dbReference type="GO" id="GO:0005737">
    <property type="term" value="C:cytoplasm"/>
    <property type="evidence" value="ECO:0007669"/>
    <property type="project" value="TreeGrafter"/>
</dbReference>
<dbReference type="OrthoDB" id="9791139at2"/>
<keyword evidence="3" id="KW-1185">Reference proteome</keyword>
<dbReference type="Gene3D" id="3.40.50.1360">
    <property type="match status" value="1"/>
</dbReference>
<dbReference type="GO" id="GO:0005975">
    <property type="term" value="P:carbohydrate metabolic process"/>
    <property type="evidence" value="ECO:0007669"/>
    <property type="project" value="InterPro"/>
</dbReference>
<sequence length="256" mass="27858">MMDVQLFHRKTDLGKAAAAAGAQAIRSAIAATGHANVVVATGASQFEILDALVNDPAIDWSKVTGFHLDEYIGMPDTHPASFRRYLRERFTSKLPTLSAFHFIHGDAADLGAELKRVSDAIKAHPIDVTFAGIGENGHLAFNDPPADFDTEEPYIVVSLDEKCRRQQFGEGWFPTFEDVPQTAISMSVRQIMKSKLLVLSVPDARKADAVREALEGPVSNLCPASIVQQHPACRIFLDDESAGKLSEAFRAGIARD</sequence>
<dbReference type="Pfam" id="PF01182">
    <property type="entry name" value="Glucosamine_iso"/>
    <property type="match status" value="1"/>
</dbReference>
<dbReference type="SUPFAM" id="SSF100950">
    <property type="entry name" value="NagB/RpiA/CoA transferase-like"/>
    <property type="match status" value="1"/>
</dbReference>
<dbReference type="AlphaFoldDB" id="A0A5N3P9U5"/>
<dbReference type="RefSeq" id="WP_150945551.1">
    <property type="nucleotide sequence ID" value="NZ_VCMV01000021.1"/>
</dbReference>
<protein>
    <submittedName>
        <fullName evidence="2">Glucosamine-6-phosphate deaminase</fullName>
    </submittedName>
</protein>
<organism evidence="2 3">
    <name type="scientific">Microvirga brassicacearum</name>
    <dbReference type="NCBI Taxonomy" id="2580413"/>
    <lineage>
        <taxon>Bacteria</taxon>
        <taxon>Pseudomonadati</taxon>
        <taxon>Pseudomonadota</taxon>
        <taxon>Alphaproteobacteria</taxon>
        <taxon>Hyphomicrobiales</taxon>
        <taxon>Methylobacteriaceae</taxon>
        <taxon>Microvirga</taxon>
    </lineage>
</organism>